<proteinExistence type="predicted"/>
<accession>A0A1M4SAT5</accession>
<dbReference type="AlphaFoldDB" id="A0A1M4SAT5"/>
<gene>
    <name evidence="3" type="ORF">SAMN05444279_1019</name>
</gene>
<feature type="domain" description="GmrSD restriction endonucleases N-terminal" evidence="1">
    <location>
        <begin position="15"/>
        <end position="231"/>
    </location>
</feature>
<feature type="domain" description="GmrSD restriction endonucleases C-terminal" evidence="2">
    <location>
        <begin position="414"/>
        <end position="546"/>
    </location>
</feature>
<sequence>MPQPIDRIDVHLDGIGHLISDKKIEVPAYQRSFAWEKDQVTDLFRDINDAIRANAPEYFLGTIVLTPAENDKTHVIDGQQRIATTLVFIAEVRNFLRARGDVDRAETIQSGYIAKRDRRTLETQANVVLNESDNPFFQTVVVEDGAMETGTEAHTRIKDAKTIAREFVDRIAAQSHEPVEALNDWLDYIDNKAKVIVVNVSSEANAYTIFEVLNDRGIDLSIADLLKNYLFRISETRLRDVQDAWSSMRSRIESVEREQAIKTFIRHVWSSRHGLTRERELYDRIKERVTSRQQAVDLAVELNNAAADYAALYNPANPKWRALGPAVQDAIYALGELRVIQNRPLVLAILRHFEDVEIRRALPMLVCWTVRFLIGGSGGSGTLENLFSTTAQKISAGEIMTARQLFEATRGSLPSDAVFRDAFAAANVSKNFLARFYLRAIATHDNPDSEYRISQHHDEVNLEHVLPQEPGDNWNHISAEDAKSWHKRLGNLTIMDSALNVAAANASFDDKKAIYAQSRIEITRSLSELPDWTLDRIQDRQNALAEKAVQVWPLAPRG</sequence>
<dbReference type="RefSeq" id="WP_149774025.1">
    <property type="nucleotide sequence ID" value="NZ_FQVK01000001.1"/>
</dbReference>
<evidence type="ECO:0008006" key="5">
    <source>
        <dbReference type="Google" id="ProtNLM"/>
    </source>
</evidence>
<organism evidence="3 4">
    <name type="scientific">Ruegeria intermedia</name>
    <dbReference type="NCBI Taxonomy" id="996115"/>
    <lineage>
        <taxon>Bacteria</taxon>
        <taxon>Pseudomonadati</taxon>
        <taxon>Pseudomonadota</taxon>
        <taxon>Alphaproteobacteria</taxon>
        <taxon>Rhodobacterales</taxon>
        <taxon>Roseobacteraceae</taxon>
        <taxon>Ruegeria</taxon>
    </lineage>
</organism>
<dbReference type="Pfam" id="PF03235">
    <property type="entry name" value="GmrSD_N"/>
    <property type="match status" value="1"/>
</dbReference>
<name>A0A1M4SAT5_9RHOB</name>
<keyword evidence="4" id="KW-1185">Reference proteome</keyword>
<dbReference type="PANTHER" id="PTHR35149:SF2">
    <property type="entry name" value="DUF262 DOMAIN-CONTAINING PROTEIN"/>
    <property type="match status" value="1"/>
</dbReference>
<dbReference type="OrthoDB" id="9798761at2"/>
<evidence type="ECO:0000259" key="1">
    <source>
        <dbReference type="Pfam" id="PF03235"/>
    </source>
</evidence>
<dbReference type="EMBL" id="FQVK01000001">
    <property type="protein sequence ID" value="SHE29299.1"/>
    <property type="molecule type" value="Genomic_DNA"/>
</dbReference>
<dbReference type="Pfam" id="PF07510">
    <property type="entry name" value="GmrSD_C"/>
    <property type="match status" value="1"/>
</dbReference>
<evidence type="ECO:0000259" key="2">
    <source>
        <dbReference type="Pfam" id="PF07510"/>
    </source>
</evidence>
<dbReference type="Proteomes" id="UP000325134">
    <property type="component" value="Unassembled WGS sequence"/>
</dbReference>
<evidence type="ECO:0000313" key="4">
    <source>
        <dbReference type="Proteomes" id="UP000325134"/>
    </source>
</evidence>
<protein>
    <recommendedName>
        <fullName evidence="5">DUF262 domain-containing protein</fullName>
    </recommendedName>
</protein>
<evidence type="ECO:0000313" key="3">
    <source>
        <dbReference type="EMBL" id="SHE29299.1"/>
    </source>
</evidence>
<dbReference type="InterPro" id="IPR011089">
    <property type="entry name" value="GmrSD_C"/>
</dbReference>
<dbReference type="PANTHER" id="PTHR35149">
    <property type="entry name" value="SLL5132 PROTEIN"/>
    <property type="match status" value="1"/>
</dbReference>
<dbReference type="InterPro" id="IPR004919">
    <property type="entry name" value="GmrSD_N"/>
</dbReference>
<reference evidence="3 4" key="1">
    <citation type="submission" date="2016-11" db="EMBL/GenBank/DDBJ databases">
        <authorList>
            <person name="Varghese N."/>
            <person name="Submissions S."/>
        </authorList>
    </citation>
    <scope>NUCLEOTIDE SEQUENCE [LARGE SCALE GENOMIC DNA]</scope>
    <source>
        <strain evidence="3 4">DSM 29341</strain>
    </source>
</reference>